<evidence type="ECO:0000313" key="4">
    <source>
        <dbReference type="EMBL" id="GEU93438.1"/>
    </source>
</evidence>
<proteinExistence type="predicted"/>
<evidence type="ECO:0000259" key="3">
    <source>
        <dbReference type="PROSITE" id="PS50994"/>
    </source>
</evidence>
<accession>A0A6L2P4N9</accession>
<keyword evidence="1" id="KW-0479">Metal-binding</keyword>
<dbReference type="Gene3D" id="3.30.420.10">
    <property type="entry name" value="Ribonuclease H-like superfamily/Ribonuclease H"/>
    <property type="match status" value="1"/>
</dbReference>
<dbReference type="GO" id="GO:0016787">
    <property type="term" value="F:hydrolase activity"/>
    <property type="evidence" value="ECO:0007669"/>
    <property type="project" value="UniProtKB-KW"/>
</dbReference>
<comment type="caution">
    <text evidence="4">The sequence shown here is derived from an EMBL/GenBank/DDBJ whole genome shotgun (WGS) entry which is preliminary data.</text>
</comment>
<dbReference type="SUPFAM" id="SSF53098">
    <property type="entry name" value="Ribonuclease H-like"/>
    <property type="match status" value="1"/>
</dbReference>
<dbReference type="PROSITE" id="PS50994">
    <property type="entry name" value="INTEGRASE"/>
    <property type="match status" value="1"/>
</dbReference>
<dbReference type="InterPro" id="IPR012337">
    <property type="entry name" value="RNaseH-like_sf"/>
</dbReference>
<dbReference type="PANTHER" id="PTHR42648">
    <property type="entry name" value="TRANSPOSASE, PUTATIVE-RELATED"/>
    <property type="match status" value="1"/>
</dbReference>
<evidence type="ECO:0000256" key="1">
    <source>
        <dbReference type="ARBA" id="ARBA00022723"/>
    </source>
</evidence>
<dbReference type="PANTHER" id="PTHR42648:SF21">
    <property type="entry name" value="CYSTEINE-RICH RLK (RECEPTOR-LIKE PROTEIN KINASE) 8"/>
    <property type="match status" value="1"/>
</dbReference>
<dbReference type="Pfam" id="PF07727">
    <property type="entry name" value="RVT_2"/>
    <property type="match status" value="1"/>
</dbReference>
<dbReference type="GO" id="GO:0003676">
    <property type="term" value="F:nucleic acid binding"/>
    <property type="evidence" value="ECO:0007669"/>
    <property type="project" value="InterPro"/>
</dbReference>
<dbReference type="AlphaFoldDB" id="A0A6L2P4N9"/>
<feature type="domain" description="Integrase catalytic" evidence="3">
    <location>
        <begin position="133"/>
        <end position="231"/>
    </location>
</feature>
<keyword evidence="2" id="KW-0378">Hydrolase</keyword>
<evidence type="ECO:0000256" key="2">
    <source>
        <dbReference type="ARBA" id="ARBA00022801"/>
    </source>
</evidence>
<protein>
    <submittedName>
        <fullName evidence="4">Retrovirus-related Pol polyprotein from transposon TNT 1-94</fullName>
    </submittedName>
</protein>
<dbReference type="GO" id="GO:0015074">
    <property type="term" value="P:DNA integration"/>
    <property type="evidence" value="ECO:0007669"/>
    <property type="project" value="InterPro"/>
</dbReference>
<reference evidence="4" key="1">
    <citation type="journal article" date="2019" name="Sci. Rep.">
        <title>Draft genome of Tanacetum cinerariifolium, the natural source of mosquito coil.</title>
        <authorList>
            <person name="Yamashiro T."/>
            <person name="Shiraishi A."/>
            <person name="Satake H."/>
            <person name="Nakayama K."/>
        </authorList>
    </citation>
    <scope>NUCLEOTIDE SEQUENCE</scope>
</reference>
<name>A0A6L2P4N9_TANCI</name>
<dbReference type="GO" id="GO:0046872">
    <property type="term" value="F:metal ion binding"/>
    <property type="evidence" value="ECO:0007669"/>
    <property type="project" value="UniProtKB-KW"/>
</dbReference>
<dbReference type="EMBL" id="BKCJ010010853">
    <property type="protein sequence ID" value="GEU93438.1"/>
    <property type="molecule type" value="Genomic_DNA"/>
</dbReference>
<gene>
    <name evidence="4" type="ORF">Tci_065416</name>
</gene>
<organism evidence="4">
    <name type="scientific">Tanacetum cinerariifolium</name>
    <name type="common">Dalmatian daisy</name>
    <name type="synonym">Chrysanthemum cinerariifolium</name>
    <dbReference type="NCBI Taxonomy" id="118510"/>
    <lineage>
        <taxon>Eukaryota</taxon>
        <taxon>Viridiplantae</taxon>
        <taxon>Streptophyta</taxon>
        <taxon>Embryophyta</taxon>
        <taxon>Tracheophyta</taxon>
        <taxon>Spermatophyta</taxon>
        <taxon>Magnoliopsida</taxon>
        <taxon>eudicotyledons</taxon>
        <taxon>Gunneridae</taxon>
        <taxon>Pentapetalae</taxon>
        <taxon>asterids</taxon>
        <taxon>campanulids</taxon>
        <taxon>Asterales</taxon>
        <taxon>Asteraceae</taxon>
        <taxon>Asteroideae</taxon>
        <taxon>Anthemideae</taxon>
        <taxon>Anthemidinae</taxon>
        <taxon>Tanacetum</taxon>
    </lineage>
</organism>
<dbReference type="InterPro" id="IPR036397">
    <property type="entry name" value="RNaseH_sf"/>
</dbReference>
<dbReference type="InterPro" id="IPR013103">
    <property type="entry name" value="RVT_2"/>
</dbReference>
<dbReference type="InterPro" id="IPR001584">
    <property type="entry name" value="Integrase_cat-core"/>
</dbReference>
<dbReference type="InterPro" id="IPR039537">
    <property type="entry name" value="Retrotran_Ty1/copia-like"/>
</dbReference>
<sequence length="425" mass="48616">MFDYDDEEVFDDEDMTQVKVLIALADDQHVVRKNHARNSEWIDITTRKTELTKLNHAVQEQLKEERKILKAKAKPYPPCTHCGFNEHRPDDYRNYPLSVKYVEVITILPQDTIVSFMSNEEYWLSLISQVKVKQIRTESETKFRNSELESFCNEKEISHNFFSPYTPEQNGVAEKKNRTLIKAARTMSNGLVIFKHFWIEAVRISCYPLIIDQSLSKDMIRLPMRYSEKESMISATSTRSLTELTQDNHVSKVITPNEQNIPHTECVEGPPDLINTKGTQEQEVQNELINSQPTEETSGNNTETSVPITGSLVPEVTQSQIIHHASTSMLARSTAAKQTSASASECLFVDFLSEIEPKKVYKALKHLRNKKGELGTVIKNKARLVAQGFSQEEGVDYDKTFAPMARMEANKIFLAYATYMNFIVF</sequence>